<evidence type="ECO:0000313" key="4">
    <source>
        <dbReference type="EMBL" id="EEB12345.1"/>
    </source>
</evidence>
<evidence type="ECO:0000313" key="6">
    <source>
        <dbReference type="Proteomes" id="UP000009046"/>
    </source>
</evidence>
<dbReference type="Proteomes" id="UP000009046">
    <property type="component" value="Unassembled WGS sequence"/>
</dbReference>
<feature type="domain" description="Tim10-like" evidence="3">
    <location>
        <begin position="2"/>
        <end position="39"/>
    </location>
</feature>
<keyword evidence="1" id="KW-0143">Chaperone</keyword>
<dbReference type="STRING" id="121224.E0VG39"/>
<keyword evidence="1" id="KW-0653">Protein transport</keyword>
<dbReference type="GeneID" id="8236738"/>
<protein>
    <recommendedName>
        <fullName evidence="1">Mitochondrial import inner membrane translocase subunit</fullName>
    </recommendedName>
</protein>
<proteinExistence type="inferred from homology"/>
<dbReference type="RefSeq" id="XP_002425083.1">
    <property type="nucleotide sequence ID" value="XM_002425038.1"/>
</dbReference>
<dbReference type="InterPro" id="IPR004217">
    <property type="entry name" value="Tim10-like"/>
</dbReference>
<feature type="region of interest" description="Disordered" evidence="2">
    <location>
        <begin position="72"/>
        <end position="109"/>
    </location>
</feature>
<dbReference type="HOGENOM" id="CLU_2187057_0_0_1"/>
<comment type="similarity">
    <text evidence="1">Belongs to the small Tim family.</text>
</comment>
<dbReference type="SUPFAM" id="SSF144122">
    <property type="entry name" value="Tim10-like"/>
    <property type="match status" value="1"/>
</dbReference>
<dbReference type="VEuPathDB" id="VectorBase:PHUM172720"/>
<dbReference type="EnsemblMetazoa" id="PHUM172720-RA">
    <property type="protein sequence ID" value="PHUM172720-PA"/>
    <property type="gene ID" value="PHUM172720"/>
</dbReference>
<feature type="compositionally biased region" description="Low complexity" evidence="2">
    <location>
        <begin position="80"/>
        <end position="109"/>
    </location>
</feature>
<keyword evidence="1" id="KW-1015">Disulfide bond</keyword>
<dbReference type="CTD" id="8236738"/>
<comment type="function">
    <text evidence="1">Mitochondrial intermembrane chaperone that participates in the import and insertion of some multi-pass transmembrane proteins into the mitochondrial inner membrane. Also required for the transfer of beta-barrel precursors from the TOM complex to the sorting and assembly machinery (SAM complex) of the outer membrane. Acts as a chaperone-like protein that protects the hydrophobic precursors from aggregation and guide them through the mitochondrial intermembrane space.</text>
</comment>
<reference evidence="4" key="2">
    <citation type="submission" date="2007-04" db="EMBL/GenBank/DDBJ databases">
        <title>The genome of the human body louse.</title>
        <authorList>
            <consortium name="The Human Body Louse Genome Consortium"/>
            <person name="Kirkness E."/>
            <person name="Walenz B."/>
            <person name="Hass B."/>
            <person name="Bruggner R."/>
            <person name="Strausberg R."/>
        </authorList>
    </citation>
    <scope>NUCLEOTIDE SEQUENCE</scope>
    <source>
        <strain evidence="4">USDA</strain>
    </source>
</reference>
<keyword evidence="6" id="KW-1185">Reference proteome</keyword>
<comment type="subcellular location">
    <subcellularLocation>
        <location evidence="1">Mitochondrion inner membrane</location>
        <topology evidence="1">Peripheral membrane protein</topology>
        <orientation evidence="1">Intermembrane side</orientation>
    </subcellularLocation>
</comment>
<dbReference type="EMBL" id="AAZO01002005">
    <property type="status" value="NOT_ANNOTATED_CDS"/>
    <property type="molecule type" value="Genomic_DNA"/>
</dbReference>
<reference evidence="5" key="3">
    <citation type="submission" date="2021-02" db="UniProtKB">
        <authorList>
            <consortium name="EnsemblMetazoa"/>
        </authorList>
    </citation>
    <scope>IDENTIFICATION</scope>
    <source>
        <strain evidence="5">USDA</strain>
    </source>
</reference>
<accession>E0VG39</accession>
<evidence type="ECO:0000313" key="5">
    <source>
        <dbReference type="EnsemblMetazoa" id="PHUM172720-PA"/>
    </source>
</evidence>
<evidence type="ECO:0000256" key="2">
    <source>
        <dbReference type="SAM" id="MobiDB-lite"/>
    </source>
</evidence>
<dbReference type="GO" id="GO:0015031">
    <property type="term" value="P:protein transport"/>
    <property type="evidence" value="ECO:0007669"/>
    <property type="project" value="UniProtKB-KW"/>
</dbReference>
<comment type="subunit">
    <text evidence="1">Heterohexamer.</text>
</comment>
<dbReference type="OrthoDB" id="1551503at2759"/>
<evidence type="ECO:0000259" key="3">
    <source>
        <dbReference type="Pfam" id="PF02953"/>
    </source>
</evidence>
<keyword evidence="1" id="KW-0472">Membrane</keyword>
<evidence type="ECO:0000256" key="1">
    <source>
        <dbReference type="RuleBase" id="RU367043"/>
    </source>
</evidence>
<reference evidence="4" key="1">
    <citation type="submission" date="2007-04" db="EMBL/GenBank/DDBJ databases">
        <title>Annotation of Pediculus humanus corporis strain USDA.</title>
        <authorList>
            <person name="Kirkness E."/>
            <person name="Hannick L."/>
            <person name="Hass B."/>
            <person name="Bruggner R."/>
            <person name="Lawson D."/>
            <person name="Bidwell S."/>
            <person name="Joardar V."/>
            <person name="Caler E."/>
            <person name="Walenz B."/>
            <person name="Inman J."/>
            <person name="Schobel S."/>
            <person name="Galinsky K."/>
            <person name="Amedeo P."/>
            <person name="Strausberg R."/>
        </authorList>
    </citation>
    <scope>NUCLEOTIDE SEQUENCE</scope>
    <source>
        <strain evidence="4">USDA</strain>
    </source>
</reference>
<dbReference type="AlphaFoldDB" id="E0VG39"/>
<dbReference type="EMBL" id="DS235131">
    <property type="protein sequence ID" value="EEB12345.1"/>
    <property type="molecule type" value="Genomic_DNA"/>
</dbReference>
<comment type="domain">
    <text evidence="1">The twin CX3C motif contains 4 conserved Cys residues that form 2 disulfide bonds in the mitochondrial intermembrane space.</text>
</comment>
<dbReference type="KEGG" id="phu:Phum_PHUM172720"/>
<keyword evidence="1" id="KW-0496">Mitochondrion</keyword>
<dbReference type="InParanoid" id="E0VG39"/>
<dbReference type="Pfam" id="PF02953">
    <property type="entry name" value="zf-Tim10_DDP"/>
    <property type="match status" value="1"/>
</dbReference>
<keyword evidence="1" id="KW-0813">Transport</keyword>
<gene>
    <name evidence="5" type="primary">8236738</name>
    <name evidence="4" type="ORF">Phum_PHUM172720</name>
</gene>
<dbReference type="InterPro" id="IPR035427">
    <property type="entry name" value="Tim10-like_dom_sf"/>
</dbReference>
<name>E0VG39_PEDHC</name>
<keyword evidence="1" id="KW-0999">Mitochondrion inner membrane</keyword>
<dbReference type="Gene3D" id="1.10.287.810">
    <property type="entry name" value="Mitochondrial import inner membrane translocase subunit tim13 like domains"/>
    <property type="match status" value="1"/>
</dbReference>
<sequence>MHCVNHLSDRDLSQDECGCVDMCTKKHVSVNHKVMQVYMEVQPEIINKRIEDMNKQQAAVEEAKNKNLEIDNKKKFIKDSNSNDNINNNNDKGNDVTNNNTNSNLTLKQ</sequence>
<dbReference type="GO" id="GO:0005743">
    <property type="term" value="C:mitochondrial inner membrane"/>
    <property type="evidence" value="ECO:0007669"/>
    <property type="project" value="UniProtKB-SubCell"/>
</dbReference>
<keyword evidence="1" id="KW-0811">Translocation</keyword>
<organism>
    <name type="scientific">Pediculus humanus subsp. corporis</name>
    <name type="common">Body louse</name>
    <dbReference type="NCBI Taxonomy" id="121224"/>
    <lineage>
        <taxon>Eukaryota</taxon>
        <taxon>Metazoa</taxon>
        <taxon>Ecdysozoa</taxon>
        <taxon>Arthropoda</taxon>
        <taxon>Hexapoda</taxon>
        <taxon>Insecta</taxon>
        <taxon>Pterygota</taxon>
        <taxon>Neoptera</taxon>
        <taxon>Paraneoptera</taxon>
        <taxon>Psocodea</taxon>
        <taxon>Troctomorpha</taxon>
        <taxon>Phthiraptera</taxon>
        <taxon>Anoplura</taxon>
        <taxon>Pediculidae</taxon>
        <taxon>Pediculus</taxon>
    </lineage>
</organism>